<name>A0A1Y0D2N3_9GAMM</name>
<dbReference type="Pfam" id="PF01609">
    <property type="entry name" value="DDE_Tnp_1"/>
    <property type="match status" value="1"/>
</dbReference>
<dbReference type="InterPro" id="IPR002559">
    <property type="entry name" value="Transposase_11"/>
</dbReference>
<sequence>MTTPSYRIKNLDHLGLVAGMCRELGLARMVDAILPKQAEHHVTHGEALVAMIINGLGFHSRTLHMVPQFFADKPTERLLRPGILPEHLNDDALGRCLDALFDADVSLLYQAMAEQVVTQLGLNSSAVHLDITSFHVDGAYAQDEDSACIQLVKGYSREHRPELNQVVLELICENVAGIPVYMQAMSGNTNDQRAFSDVIRHHVQSLKSAQQSRYFIGDAALYTAESILALHQQDQLFVTRVPMTLKDSKHAVSSLKADQLEALGEGYYGYWLEADYAGVPQRWLMVRSEQATHREQKTVIKNLLKTGTQELKQFQKLCKKAFACQEDAEQALADFCSNLSVLRIENGASIAHPTFSSKGRPKKGQAPDSIDYLLTGQAVTCLKKMAKAQEQSGIFILATNDMSDDLDMAGLLAAYKSQQTVERGFRFLKSPDFMVSSLFLKKPERIEALLMIMTCSLMVYAALEHRIRQSLRQKDLTFPDMKNKPSQTPTARWVFQCFGGIHELGVGEAPPLIVNLQPPQQTIVNALGEHYLTIYS</sequence>
<evidence type="ECO:0000313" key="4">
    <source>
        <dbReference type="Proteomes" id="UP000243937"/>
    </source>
</evidence>
<dbReference type="Pfam" id="PF14104">
    <property type="entry name" value="DUF4277"/>
    <property type="match status" value="1"/>
</dbReference>
<dbReference type="InterPro" id="IPR012337">
    <property type="entry name" value="RNaseH-like_sf"/>
</dbReference>
<dbReference type="RefSeq" id="WP_087034871.1">
    <property type="nucleotide sequence ID" value="NZ_CP021377.1"/>
</dbReference>
<evidence type="ECO:0000259" key="1">
    <source>
        <dbReference type="Pfam" id="PF01609"/>
    </source>
</evidence>
<dbReference type="PANTHER" id="PTHR34614:SF2">
    <property type="entry name" value="TRANSPOSASE IS4-LIKE DOMAIN-CONTAINING PROTEIN"/>
    <property type="match status" value="1"/>
</dbReference>
<dbReference type="SUPFAM" id="SSF53098">
    <property type="entry name" value="Ribonuclease H-like"/>
    <property type="match status" value="1"/>
</dbReference>
<accession>A0A1Y0D2N3</accession>
<feature type="domain" description="DUF4277" evidence="2">
    <location>
        <begin position="7"/>
        <end position="113"/>
    </location>
</feature>
<protein>
    <submittedName>
        <fullName evidence="3">IS1634 family transposase</fullName>
    </submittedName>
</protein>
<dbReference type="GO" id="GO:0003677">
    <property type="term" value="F:DNA binding"/>
    <property type="evidence" value="ECO:0007669"/>
    <property type="project" value="InterPro"/>
</dbReference>
<reference evidence="3 4" key="1">
    <citation type="journal article" date="2014" name="Int. J. Syst. Evol. Microbiol.">
        <title>Oceanisphaera profunda sp. nov., a marine bacterium isolated from deep-sea sediment, and emended description of the genus Oceanisphaera.</title>
        <authorList>
            <person name="Xu Z."/>
            <person name="Zhang X.Y."/>
            <person name="Su H.N."/>
            <person name="Yu Z.C."/>
            <person name="Liu C."/>
            <person name="Li H."/>
            <person name="Chen X.L."/>
            <person name="Song X.Y."/>
            <person name="Xie B.B."/>
            <person name="Qin Q.L."/>
            <person name="Zhou B.C."/>
            <person name="Shi M."/>
            <person name="Huang Y."/>
            <person name="Zhang Y.Z."/>
        </authorList>
    </citation>
    <scope>NUCLEOTIDE SEQUENCE [LARGE SCALE GENOMIC DNA]</scope>
    <source>
        <strain evidence="3 4">SM1222</strain>
    </source>
</reference>
<gene>
    <name evidence="3" type="ORF">CBP31_03400</name>
</gene>
<dbReference type="OrthoDB" id="5654337at2"/>
<evidence type="ECO:0000313" key="3">
    <source>
        <dbReference type="EMBL" id="ART81783.1"/>
    </source>
</evidence>
<proteinExistence type="predicted"/>
<dbReference type="GO" id="GO:0004803">
    <property type="term" value="F:transposase activity"/>
    <property type="evidence" value="ECO:0007669"/>
    <property type="project" value="InterPro"/>
</dbReference>
<dbReference type="InterPro" id="IPR025457">
    <property type="entry name" value="DUF4277"/>
</dbReference>
<dbReference type="InterPro" id="IPR047654">
    <property type="entry name" value="IS1634_transpos"/>
</dbReference>
<dbReference type="NCBIfam" id="NF033559">
    <property type="entry name" value="transpos_IS1634"/>
    <property type="match status" value="1"/>
</dbReference>
<keyword evidence="4" id="KW-1185">Reference proteome</keyword>
<dbReference type="KEGG" id="opf:CBP31_03400"/>
<evidence type="ECO:0000259" key="2">
    <source>
        <dbReference type="Pfam" id="PF14104"/>
    </source>
</evidence>
<dbReference type="GO" id="GO:0006313">
    <property type="term" value="P:DNA transposition"/>
    <property type="evidence" value="ECO:0007669"/>
    <property type="project" value="InterPro"/>
</dbReference>
<dbReference type="EMBL" id="CP021377">
    <property type="protein sequence ID" value="ART81783.1"/>
    <property type="molecule type" value="Genomic_DNA"/>
</dbReference>
<organism evidence="3 4">
    <name type="scientific">Oceanisphaera profunda</name>
    <dbReference type="NCBI Taxonomy" id="1416627"/>
    <lineage>
        <taxon>Bacteria</taxon>
        <taxon>Pseudomonadati</taxon>
        <taxon>Pseudomonadota</taxon>
        <taxon>Gammaproteobacteria</taxon>
        <taxon>Aeromonadales</taxon>
        <taxon>Aeromonadaceae</taxon>
        <taxon>Oceanisphaera</taxon>
    </lineage>
</organism>
<dbReference type="Proteomes" id="UP000243937">
    <property type="component" value="Chromosome"/>
</dbReference>
<feature type="domain" description="Transposase IS4-like" evidence="1">
    <location>
        <begin position="154"/>
        <end position="458"/>
    </location>
</feature>
<dbReference type="AlphaFoldDB" id="A0A1Y0D2N3"/>
<dbReference type="PANTHER" id="PTHR34614">
    <property type="match status" value="1"/>
</dbReference>